<feature type="transmembrane region" description="Helical" evidence="1">
    <location>
        <begin position="59"/>
        <end position="79"/>
    </location>
</feature>
<accession>A0A4C1TDY8</accession>
<evidence type="ECO:0000256" key="1">
    <source>
        <dbReference type="SAM" id="Phobius"/>
    </source>
</evidence>
<dbReference type="OrthoDB" id="5062115at2759"/>
<keyword evidence="3" id="KW-1185">Reference proteome</keyword>
<dbReference type="AlphaFoldDB" id="A0A4C1TDY8"/>
<keyword evidence="1" id="KW-0472">Membrane</keyword>
<evidence type="ECO:0000313" key="3">
    <source>
        <dbReference type="Proteomes" id="UP000299102"/>
    </source>
</evidence>
<reference evidence="2 3" key="1">
    <citation type="journal article" date="2019" name="Commun. Biol.">
        <title>The bagworm genome reveals a unique fibroin gene that provides high tensile strength.</title>
        <authorList>
            <person name="Kono N."/>
            <person name="Nakamura H."/>
            <person name="Ohtoshi R."/>
            <person name="Tomita M."/>
            <person name="Numata K."/>
            <person name="Arakawa K."/>
        </authorList>
    </citation>
    <scope>NUCLEOTIDE SEQUENCE [LARGE SCALE GENOMIC DNA]</scope>
</reference>
<dbReference type="Proteomes" id="UP000299102">
    <property type="component" value="Unassembled WGS sequence"/>
</dbReference>
<sequence length="124" mass="14181">MGFNISLIPVDINGVSERDGVDAAAAVDASRDEDAPHLRCGWGSARPNWLQRFRTAKWALFWLCWAGALQVTPPGMTFLGRVAMMKYNSPNETRRARHLILEVMPLPFRDVRRPMHIFLRYTAR</sequence>
<protein>
    <submittedName>
        <fullName evidence="2">Uncharacterized protein</fullName>
    </submittedName>
</protein>
<evidence type="ECO:0000313" key="2">
    <source>
        <dbReference type="EMBL" id="GBP12354.1"/>
    </source>
</evidence>
<keyword evidence="1" id="KW-0812">Transmembrane</keyword>
<name>A0A4C1TDY8_EUMVA</name>
<dbReference type="EMBL" id="BGZK01000051">
    <property type="protein sequence ID" value="GBP12354.1"/>
    <property type="molecule type" value="Genomic_DNA"/>
</dbReference>
<organism evidence="2 3">
    <name type="scientific">Eumeta variegata</name>
    <name type="common">Bagworm moth</name>
    <name type="synonym">Eumeta japonica</name>
    <dbReference type="NCBI Taxonomy" id="151549"/>
    <lineage>
        <taxon>Eukaryota</taxon>
        <taxon>Metazoa</taxon>
        <taxon>Ecdysozoa</taxon>
        <taxon>Arthropoda</taxon>
        <taxon>Hexapoda</taxon>
        <taxon>Insecta</taxon>
        <taxon>Pterygota</taxon>
        <taxon>Neoptera</taxon>
        <taxon>Endopterygota</taxon>
        <taxon>Lepidoptera</taxon>
        <taxon>Glossata</taxon>
        <taxon>Ditrysia</taxon>
        <taxon>Tineoidea</taxon>
        <taxon>Psychidae</taxon>
        <taxon>Oiketicinae</taxon>
        <taxon>Eumeta</taxon>
    </lineage>
</organism>
<gene>
    <name evidence="2" type="ORF">EVAR_75787_1</name>
</gene>
<proteinExistence type="predicted"/>
<comment type="caution">
    <text evidence="2">The sequence shown here is derived from an EMBL/GenBank/DDBJ whole genome shotgun (WGS) entry which is preliminary data.</text>
</comment>
<keyword evidence="1" id="KW-1133">Transmembrane helix</keyword>